<evidence type="ECO:0000313" key="7">
    <source>
        <dbReference type="EMBL" id="MRG87835.1"/>
    </source>
</evidence>
<dbReference type="GO" id="GO:0003677">
    <property type="term" value="F:DNA binding"/>
    <property type="evidence" value="ECO:0007669"/>
    <property type="project" value="InterPro"/>
</dbReference>
<dbReference type="GO" id="GO:0006352">
    <property type="term" value="P:DNA-templated transcription initiation"/>
    <property type="evidence" value="ECO:0007669"/>
    <property type="project" value="InterPro"/>
</dbReference>
<sequence length="360" mass="41769">MTKEDQYLVEEAQKGNEDAFSRLIQNHRAKAIHWAKVITKDPYLAEDIVQDTILRSYLHLEKLEKSERFLPWLRSMVRNQAIDYIRKNKRMVQTPQEDIERISHTDKNPDQILEERDWLDAIQQLSQSLTERDQRIFEAHFFKQQPPDHIAKQFNMKISNVYNIISRTKVKLQTKAFQQEIERFIHQRQQDRSPSKNILKTPNLQSSYTSLGHVLHEVFTYISSKSYSLSEIMGYSGQAFRIQSTEDVGLSSSLIYDWSWVLGKVAAIFGTRSYSIGKPNQTPTPELLLKALVLIHDSIDRGIPAIVWNLTTSEFGIVYGYDTEKGIVYIWGCHSHLTASCLYRTWENGRKSGVICGGDR</sequence>
<evidence type="ECO:0000313" key="8">
    <source>
        <dbReference type="Proteomes" id="UP000480185"/>
    </source>
</evidence>
<dbReference type="SUPFAM" id="SSF88659">
    <property type="entry name" value="Sigma3 and sigma4 domains of RNA polymerase sigma factors"/>
    <property type="match status" value="1"/>
</dbReference>
<name>A0A6G1XAA2_9BACI</name>
<feature type="domain" description="RNA polymerase sigma factor 70 region 4 type 2" evidence="6">
    <location>
        <begin position="120"/>
        <end position="172"/>
    </location>
</feature>
<keyword evidence="8" id="KW-1185">Reference proteome</keyword>
<evidence type="ECO:0000256" key="3">
    <source>
        <dbReference type="ARBA" id="ARBA00023082"/>
    </source>
</evidence>
<dbReference type="InterPro" id="IPR013324">
    <property type="entry name" value="RNA_pol_sigma_r3/r4-like"/>
</dbReference>
<gene>
    <name evidence="7" type="ORF">GH754_16345</name>
</gene>
<keyword evidence="2" id="KW-0805">Transcription regulation</keyword>
<dbReference type="Pfam" id="PF04542">
    <property type="entry name" value="Sigma70_r2"/>
    <property type="match status" value="1"/>
</dbReference>
<evidence type="ECO:0000256" key="4">
    <source>
        <dbReference type="ARBA" id="ARBA00023163"/>
    </source>
</evidence>
<dbReference type="Gene3D" id="1.10.10.10">
    <property type="entry name" value="Winged helix-like DNA-binding domain superfamily/Winged helix DNA-binding domain"/>
    <property type="match status" value="1"/>
</dbReference>
<dbReference type="AlphaFoldDB" id="A0A6G1XAA2"/>
<dbReference type="EMBL" id="WJNH01000012">
    <property type="protein sequence ID" value="MRG87835.1"/>
    <property type="molecule type" value="Genomic_DNA"/>
</dbReference>
<reference evidence="7 8" key="1">
    <citation type="submission" date="2019-11" db="EMBL/GenBank/DDBJ databases">
        <authorList>
            <person name="Li J."/>
        </authorList>
    </citation>
    <scope>NUCLEOTIDE SEQUENCE [LARGE SCALE GENOMIC DNA]</scope>
    <source>
        <strain evidence="7 8">J4</strain>
    </source>
</reference>
<dbReference type="Proteomes" id="UP000480185">
    <property type="component" value="Unassembled WGS sequence"/>
</dbReference>
<keyword evidence="4" id="KW-0804">Transcription</keyword>
<evidence type="ECO:0000256" key="2">
    <source>
        <dbReference type="ARBA" id="ARBA00023015"/>
    </source>
</evidence>
<evidence type="ECO:0000256" key="1">
    <source>
        <dbReference type="ARBA" id="ARBA00010641"/>
    </source>
</evidence>
<protein>
    <submittedName>
        <fullName evidence="7">Sigma-70 family RNA polymerase sigma factor</fullName>
    </submittedName>
</protein>
<organism evidence="7 8">
    <name type="scientific">Salinibacillus xinjiangensis</name>
    <dbReference type="NCBI Taxonomy" id="1229268"/>
    <lineage>
        <taxon>Bacteria</taxon>
        <taxon>Bacillati</taxon>
        <taxon>Bacillota</taxon>
        <taxon>Bacilli</taxon>
        <taxon>Bacillales</taxon>
        <taxon>Bacillaceae</taxon>
        <taxon>Salinibacillus</taxon>
    </lineage>
</organism>
<dbReference type="Gene3D" id="1.10.1740.10">
    <property type="match status" value="1"/>
</dbReference>
<dbReference type="SUPFAM" id="SSF88946">
    <property type="entry name" value="Sigma2 domain of RNA polymerase sigma factors"/>
    <property type="match status" value="1"/>
</dbReference>
<comment type="similarity">
    <text evidence="1">Belongs to the sigma-70 factor family. ECF subfamily.</text>
</comment>
<dbReference type="GO" id="GO:0016987">
    <property type="term" value="F:sigma factor activity"/>
    <property type="evidence" value="ECO:0007669"/>
    <property type="project" value="UniProtKB-KW"/>
</dbReference>
<dbReference type="PANTHER" id="PTHR43133">
    <property type="entry name" value="RNA POLYMERASE ECF-TYPE SIGMA FACTO"/>
    <property type="match status" value="1"/>
</dbReference>
<dbReference type="InterPro" id="IPR013249">
    <property type="entry name" value="RNA_pol_sigma70_r4_t2"/>
</dbReference>
<dbReference type="NCBIfam" id="TIGR02937">
    <property type="entry name" value="sigma70-ECF"/>
    <property type="match status" value="1"/>
</dbReference>
<comment type="caution">
    <text evidence="7">The sequence shown here is derived from an EMBL/GenBank/DDBJ whole genome shotgun (WGS) entry which is preliminary data.</text>
</comment>
<dbReference type="InterPro" id="IPR007627">
    <property type="entry name" value="RNA_pol_sigma70_r2"/>
</dbReference>
<dbReference type="InterPro" id="IPR036388">
    <property type="entry name" value="WH-like_DNA-bd_sf"/>
</dbReference>
<keyword evidence="3" id="KW-0731">Sigma factor</keyword>
<evidence type="ECO:0000259" key="6">
    <source>
        <dbReference type="Pfam" id="PF08281"/>
    </source>
</evidence>
<proteinExistence type="inferred from homology"/>
<dbReference type="PANTHER" id="PTHR43133:SF51">
    <property type="entry name" value="RNA POLYMERASE SIGMA FACTOR"/>
    <property type="match status" value="1"/>
</dbReference>
<feature type="domain" description="RNA polymerase sigma-70 region 2" evidence="5">
    <location>
        <begin position="23"/>
        <end position="90"/>
    </location>
</feature>
<accession>A0A6G1XAA2</accession>
<dbReference type="InterPro" id="IPR014284">
    <property type="entry name" value="RNA_pol_sigma-70_dom"/>
</dbReference>
<evidence type="ECO:0000259" key="5">
    <source>
        <dbReference type="Pfam" id="PF04542"/>
    </source>
</evidence>
<dbReference type="InterPro" id="IPR013325">
    <property type="entry name" value="RNA_pol_sigma_r2"/>
</dbReference>
<dbReference type="OrthoDB" id="9784272at2"/>
<dbReference type="InterPro" id="IPR039425">
    <property type="entry name" value="RNA_pol_sigma-70-like"/>
</dbReference>
<dbReference type="Pfam" id="PF08281">
    <property type="entry name" value="Sigma70_r4_2"/>
    <property type="match status" value="1"/>
</dbReference>
<dbReference type="RefSeq" id="WP_153729721.1">
    <property type="nucleotide sequence ID" value="NZ_WJNH01000012.1"/>
</dbReference>